<sequence>MTRIATKQKLMVLRRIPSHNEGTGISIADLGVVLRASESATRHVLTCLCDKGLVRTDTEELSDKSRVCFRTGAGDHILMKQSSTSMRFCHGLAA</sequence>
<gene>
    <name evidence="1" type="ORF">CU102_23930</name>
</gene>
<proteinExistence type="predicted"/>
<dbReference type="Proteomes" id="UP000241444">
    <property type="component" value="Unassembled WGS sequence"/>
</dbReference>
<dbReference type="EMBL" id="PGGO01000025">
    <property type="protein sequence ID" value="PSH63323.1"/>
    <property type="molecule type" value="Genomic_DNA"/>
</dbReference>
<organism evidence="1 2">
    <name type="scientific">Phyllobacterium brassicacearum</name>
    <dbReference type="NCBI Taxonomy" id="314235"/>
    <lineage>
        <taxon>Bacteria</taxon>
        <taxon>Pseudomonadati</taxon>
        <taxon>Pseudomonadota</taxon>
        <taxon>Alphaproteobacteria</taxon>
        <taxon>Hyphomicrobiales</taxon>
        <taxon>Phyllobacteriaceae</taxon>
        <taxon>Phyllobacterium</taxon>
    </lineage>
</organism>
<dbReference type="AlphaFoldDB" id="A0A2P7BA34"/>
<dbReference type="InterPro" id="IPR036390">
    <property type="entry name" value="WH_DNA-bd_sf"/>
</dbReference>
<evidence type="ECO:0008006" key="3">
    <source>
        <dbReference type="Google" id="ProtNLM"/>
    </source>
</evidence>
<evidence type="ECO:0000313" key="2">
    <source>
        <dbReference type="Proteomes" id="UP000241444"/>
    </source>
</evidence>
<dbReference type="SUPFAM" id="SSF46785">
    <property type="entry name" value="Winged helix' DNA-binding domain"/>
    <property type="match status" value="1"/>
</dbReference>
<protein>
    <recommendedName>
        <fullName evidence="3">HTH marR-type domain-containing protein</fullName>
    </recommendedName>
</protein>
<reference evidence="2" key="1">
    <citation type="submission" date="2017-11" db="EMBL/GenBank/DDBJ databases">
        <authorList>
            <person name="Kuznetsova I."/>
            <person name="Sazanova A."/>
            <person name="Chirak E."/>
            <person name="Safronova V."/>
            <person name="Willems A."/>
        </authorList>
    </citation>
    <scope>NUCLEOTIDE SEQUENCE [LARGE SCALE GENOMIC DNA]</scope>
    <source>
        <strain evidence="2">STM 196</strain>
    </source>
</reference>
<keyword evidence="2" id="KW-1185">Reference proteome</keyword>
<comment type="caution">
    <text evidence="1">The sequence shown here is derived from an EMBL/GenBank/DDBJ whole genome shotgun (WGS) entry which is preliminary data.</text>
</comment>
<name>A0A2P7BA34_9HYPH</name>
<evidence type="ECO:0000313" key="1">
    <source>
        <dbReference type="EMBL" id="PSH63323.1"/>
    </source>
</evidence>
<accession>A0A2P7BA34</accession>